<feature type="chain" id="PRO_5026734678" description="DUF481 domain-containing protein" evidence="1">
    <location>
        <begin position="22"/>
        <end position="244"/>
    </location>
</feature>
<proteinExistence type="predicted"/>
<dbReference type="InterPro" id="IPR007433">
    <property type="entry name" value="DUF481"/>
</dbReference>
<dbReference type="Proteomes" id="UP000001822">
    <property type="component" value="Chromosome"/>
</dbReference>
<evidence type="ECO:0008006" key="4">
    <source>
        <dbReference type="Google" id="ProtNLM"/>
    </source>
</evidence>
<gene>
    <name evidence="2" type="ordered locus">CHU_2102</name>
</gene>
<sequence length="244" mass="27977">MRMTACLFLFLCSIFFSYSQRTDTAVFHLKATLTGIINKTNTANSYLSNNNVRFSILKGPSIFNSVYSWIYGKQLTGITNNDYYAGLDYNYYDSARVLSAWSYVGYDKSYSLKLNGRFQGGVGLGADLLESQYISLNISEGIIFEYNDYYQTADIQQNINQVYRNSLRIKSTIIIKKKIILNTTNFWQQSFSDKEDYILKSNSTLNLKLKKWLSLTVAVAYNKINLTGGETFLLNYGLTFDKIF</sequence>
<name>A0A6N4SSE5_CYTH3</name>
<dbReference type="Pfam" id="PF04338">
    <property type="entry name" value="DUF481"/>
    <property type="match status" value="1"/>
</dbReference>
<evidence type="ECO:0000256" key="1">
    <source>
        <dbReference type="SAM" id="SignalP"/>
    </source>
</evidence>
<evidence type="ECO:0000313" key="2">
    <source>
        <dbReference type="EMBL" id="ABG59365.1"/>
    </source>
</evidence>
<reference evidence="2 3" key="1">
    <citation type="journal article" date="2007" name="Appl. Environ. Microbiol.">
        <title>Genome sequence of the cellulolytic gliding bacterium Cytophaga hutchinsonii.</title>
        <authorList>
            <person name="Xie G."/>
            <person name="Bruce D.C."/>
            <person name="Challacombe J.F."/>
            <person name="Chertkov O."/>
            <person name="Detter J.C."/>
            <person name="Gilna P."/>
            <person name="Han C.S."/>
            <person name="Lucas S."/>
            <person name="Misra M."/>
            <person name="Myers G.L."/>
            <person name="Richardson P."/>
            <person name="Tapia R."/>
            <person name="Thayer N."/>
            <person name="Thompson L.S."/>
            <person name="Brettin T.S."/>
            <person name="Henrissat B."/>
            <person name="Wilson D.B."/>
            <person name="McBride M.J."/>
        </authorList>
    </citation>
    <scope>NUCLEOTIDE SEQUENCE [LARGE SCALE GENOMIC DNA]</scope>
    <source>
        <strain evidence="3">ATCC 33406 / DSM 1761 / CIP 103989 / NBRC 15051 / NCIMB 9469 / D465</strain>
    </source>
</reference>
<accession>A0A6N4SSE5</accession>
<keyword evidence="1" id="KW-0732">Signal</keyword>
<dbReference type="EMBL" id="CP000383">
    <property type="protein sequence ID" value="ABG59365.1"/>
    <property type="molecule type" value="Genomic_DNA"/>
</dbReference>
<keyword evidence="3" id="KW-1185">Reference proteome</keyword>
<feature type="signal peptide" evidence="1">
    <location>
        <begin position="1"/>
        <end position="21"/>
    </location>
</feature>
<protein>
    <recommendedName>
        <fullName evidence="4">DUF481 domain-containing protein</fullName>
    </recommendedName>
</protein>
<dbReference type="OrthoDB" id="789864at2"/>
<evidence type="ECO:0000313" key="3">
    <source>
        <dbReference type="Proteomes" id="UP000001822"/>
    </source>
</evidence>
<dbReference type="KEGG" id="chu:CHU_2102"/>
<dbReference type="AlphaFoldDB" id="A0A6N4SSE5"/>
<organism evidence="2 3">
    <name type="scientific">Cytophaga hutchinsonii (strain ATCC 33406 / DSM 1761 / CIP 103989 / NBRC 15051 / NCIMB 9469 / D465)</name>
    <dbReference type="NCBI Taxonomy" id="269798"/>
    <lineage>
        <taxon>Bacteria</taxon>
        <taxon>Pseudomonadati</taxon>
        <taxon>Bacteroidota</taxon>
        <taxon>Cytophagia</taxon>
        <taxon>Cytophagales</taxon>
        <taxon>Cytophagaceae</taxon>
        <taxon>Cytophaga</taxon>
    </lineage>
</organism>